<dbReference type="InterPro" id="IPR036770">
    <property type="entry name" value="Ankyrin_rpt-contain_sf"/>
</dbReference>
<feature type="active site" evidence="10">
    <location>
        <position position="276"/>
    </location>
</feature>
<dbReference type="GO" id="GO:0005737">
    <property type="term" value="C:cytoplasm"/>
    <property type="evidence" value="ECO:0007669"/>
    <property type="project" value="UniProtKB-SubCell"/>
</dbReference>
<evidence type="ECO:0000256" key="9">
    <source>
        <dbReference type="ARBA" id="ARBA00023054"/>
    </source>
</evidence>
<feature type="region of interest" description="Disordered" evidence="11">
    <location>
        <begin position="263"/>
        <end position="293"/>
    </location>
</feature>
<dbReference type="PANTHER" id="PTHR16036:SF2">
    <property type="entry name" value="TRNA ENDONUCLEASE ANKZF1"/>
    <property type="match status" value="1"/>
</dbReference>
<feature type="compositionally biased region" description="Basic and acidic residues" evidence="11">
    <location>
        <begin position="571"/>
        <end position="580"/>
    </location>
</feature>
<proteinExistence type="inferred from homology"/>
<dbReference type="Pfam" id="PF13857">
    <property type="entry name" value="Ank_5"/>
    <property type="match status" value="1"/>
</dbReference>
<dbReference type="RefSeq" id="XP_041135827.1">
    <property type="nucleotide sequence ID" value="XM_041281988.1"/>
</dbReference>
<evidence type="ECO:0000256" key="5">
    <source>
        <dbReference type="ARBA" id="ARBA00022737"/>
    </source>
</evidence>
<dbReference type="SUPFAM" id="SSF48403">
    <property type="entry name" value="Ankyrin repeat"/>
    <property type="match status" value="1"/>
</dbReference>
<feature type="compositionally biased region" description="Basic and acidic residues" evidence="11">
    <location>
        <begin position="394"/>
        <end position="412"/>
    </location>
</feature>
<feature type="region of interest" description="Disordered" evidence="11">
    <location>
        <begin position="571"/>
        <end position="607"/>
    </location>
</feature>
<organism evidence="13 14">
    <name type="scientific">Dekkera bruxellensis</name>
    <name type="common">Brettanomyces custersii</name>
    <dbReference type="NCBI Taxonomy" id="5007"/>
    <lineage>
        <taxon>Eukaryota</taxon>
        <taxon>Fungi</taxon>
        <taxon>Dikarya</taxon>
        <taxon>Ascomycota</taxon>
        <taxon>Saccharomycotina</taxon>
        <taxon>Pichiomycetes</taxon>
        <taxon>Pichiales</taxon>
        <taxon>Pichiaceae</taxon>
        <taxon>Brettanomyces</taxon>
    </lineage>
</organism>
<comment type="subcellular location">
    <subcellularLocation>
        <location evidence="1">Cytoplasm</location>
    </subcellularLocation>
</comment>
<dbReference type="PANTHER" id="PTHR16036">
    <property type="entry name" value="ANKYRIN REPEAT AND ZINC FINGER DOMAIN-CONTAINING PROTEIN 1"/>
    <property type="match status" value="1"/>
</dbReference>
<feature type="compositionally biased region" description="Acidic residues" evidence="11">
    <location>
        <begin position="127"/>
        <end position="140"/>
    </location>
</feature>
<keyword evidence="3 10" id="KW-0963">Cytoplasm</keyword>
<name>A0A871R3J1_DEKBR</name>
<evidence type="ECO:0000256" key="2">
    <source>
        <dbReference type="ARBA" id="ARBA00009262"/>
    </source>
</evidence>
<dbReference type="InterPro" id="IPR047139">
    <property type="entry name" value="ANKZ1/VMS1"/>
</dbReference>
<evidence type="ECO:0000313" key="13">
    <source>
        <dbReference type="EMBL" id="QOU19334.1"/>
    </source>
</evidence>
<gene>
    <name evidence="13" type="ORF">BRETT_003481</name>
</gene>
<dbReference type="OrthoDB" id="429841at2759"/>
<sequence>MQEGGRTGKKEPPFTARYVYRLDDSVLKSLKLMYFDSLTHEERSEQEYKRSLNSIVSNYNDGTMKGSFGPPKIVKPRARSSTKKHVESNNLSDLDKYNEKRARNGQKLLTETEFEAKMDQLSISGSETEDELDTITEEESSNTKVTDEADNSLDESSISYLFTKSPFVLFHSGLLQDGKCYGVYKTTLDAEEGKSDPMRKLMELNSEKFQQKLDNSISALFMIGGGHFAGAIINHKPIVTKGNKGSPEELQLQSVNIAEHKTFHRYTTRRKQGGSQSTSDNARGKANSAGSTLRRYNEQALREEVQDLLKIWKPLLDRCDRIFIKANGVYARQSLLGKGPEAVIEAEDPRVRIFPFTTKRPTTKELRRAWCELSYLKVMDIPKSDKKAVEMKMRQREHLAKSKEQKQRKIDVSKGSSEDDETTKQLISLLKKSKAPSLIAYIRKNKVPVNFRLLPEKEYGRNTQTMLHYAAHFGLSRMCQVLLVNLKADPTIKNERGYTAYEMSADEKTKYAFEVARNTLGEDYCDWEKAAKVPGSKSREEVEEILKKKEDESREKLRELHEKELETARKQFAESHDKKFGRGKTLGGFKETEQHKLDSLTPQQKMRVMREQRARAIEARMKANK</sequence>
<evidence type="ECO:0000256" key="7">
    <source>
        <dbReference type="ARBA" id="ARBA00022801"/>
    </source>
</evidence>
<keyword evidence="4 10" id="KW-0540">Nuclease</keyword>
<evidence type="ECO:0000256" key="1">
    <source>
        <dbReference type="ARBA" id="ARBA00004496"/>
    </source>
</evidence>
<feature type="domain" description="VLRF1" evidence="12">
    <location>
        <begin position="214"/>
        <end position="376"/>
    </location>
</feature>
<evidence type="ECO:0000256" key="3">
    <source>
        <dbReference type="ARBA" id="ARBA00022490"/>
    </source>
</evidence>
<evidence type="ECO:0000256" key="4">
    <source>
        <dbReference type="ARBA" id="ARBA00022722"/>
    </source>
</evidence>
<keyword evidence="6 10" id="KW-0255">Endonuclease</keyword>
<dbReference type="GO" id="GO:0016787">
    <property type="term" value="F:hydrolase activity"/>
    <property type="evidence" value="ECO:0007669"/>
    <property type="project" value="UniProtKB-KW"/>
</dbReference>
<dbReference type="PROSITE" id="PS52044">
    <property type="entry name" value="VLRF1"/>
    <property type="match status" value="1"/>
</dbReference>
<dbReference type="GeneID" id="64575404"/>
<evidence type="ECO:0000313" key="14">
    <source>
        <dbReference type="Proteomes" id="UP000663131"/>
    </source>
</evidence>
<dbReference type="KEGG" id="bbrx:BRETT_003481"/>
<dbReference type="Proteomes" id="UP000663131">
    <property type="component" value="Chromosome 6"/>
</dbReference>
<comment type="similarity">
    <text evidence="2 10">Belongs to the ANKZF1/VMS1 family.</text>
</comment>
<evidence type="ECO:0000256" key="10">
    <source>
        <dbReference type="PROSITE-ProRule" id="PRU01389"/>
    </source>
</evidence>
<feature type="compositionally biased region" description="Basic residues" evidence="11">
    <location>
        <begin position="263"/>
        <end position="272"/>
    </location>
</feature>
<dbReference type="AlphaFoldDB" id="A0A871R3J1"/>
<dbReference type="GO" id="GO:0036503">
    <property type="term" value="P:ERAD pathway"/>
    <property type="evidence" value="ECO:0007669"/>
    <property type="project" value="TreeGrafter"/>
</dbReference>
<dbReference type="Gene3D" id="1.25.40.20">
    <property type="entry name" value="Ankyrin repeat-containing domain"/>
    <property type="match status" value="1"/>
</dbReference>
<feature type="region of interest" description="Disordered" evidence="11">
    <location>
        <begin position="394"/>
        <end position="417"/>
    </location>
</feature>
<reference evidence="13" key="1">
    <citation type="submission" date="2020-10" db="EMBL/GenBank/DDBJ databases">
        <authorList>
            <person name="Palmer J.M."/>
        </authorList>
    </citation>
    <scope>NUCLEOTIDE SEQUENCE</scope>
    <source>
        <strain evidence="13">UCD 2041</strain>
    </source>
</reference>
<dbReference type="GO" id="GO:0004519">
    <property type="term" value="F:endonuclease activity"/>
    <property type="evidence" value="ECO:0007669"/>
    <property type="project" value="UniProtKB-KW"/>
</dbReference>
<accession>A0A871R3J1</accession>
<dbReference type="Pfam" id="PF18826">
    <property type="entry name" value="bVLRF1"/>
    <property type="match status" value="1"/>
</dbReference>
<keyword evidence="9" id="KW-0175">Coiled coil</keyword>
<feature type="region of interest" description="Disordered" evidence="11">
    <location>
        <begin position="123"/>
        <end position="150"/>
    </location>
</feature>
<evidence type="ECO:0000256" key="8">
    <source>
        <dbReference type="ARBA" id="ARBA00023043"/>
    </source>
</evidence>
<comment type="domain">
    <text evidence="10">The VLRF1 domain mediates binding to the 60S ribosomal subunit.</text>
</comment>
<dbReference type="EMBL" id="CP063134">
    <property type="protein sequence ID" value="QOU19334.1"/>
    <property type="molecule type" value="Genomic_DNA"/>
</dbReference>
<reference evidence="13" key="2">
    <citation type="journal article" name="BMC Genomics">
        <title>New genome assemblies reveal patterns of domestication and adaptation across Brettanomyces (Dekkera) species.</title>
        <authorList>
            <person name="Roach M.J."/>
            <person name="Borneman A.R."/>
        </authorList>
    </citation>
    <scope>NUCLEOTIDE SEQUENCE</scope>
    <source>
        <strain evidence="13">UCD 2041</strain>
    </source>
</reference>
<keyword evidence="5" id="KW-0677">Repeat</keyword>
<feature type="compositionally biased region" description="Basic residues" evidence="11">
    <location>
        <begin position="74"/>
        <end position="83"/>
    </location>
</feature>
<keyword evidence="7 10" id="KW-0378">Hydrolase</keyword>
<protein>
    <recommendedName>
        <fullName evidence="12">VLRF1 domain-containing protein</fullName>
    </recommendedName>
</protein>
<feature type="region of interest" description="Disordered" evidence="11">
    <location>
        <begin position="63"/>
        <end position="89"/>
    </location>
</feature>
<dbReference type="InterPro" id="IPR002110">
    <property type="entry name" value="Ankyrin_rpt"/>
</dbReference>
<evidence type="ECO:0000256" key="6">
    <source>
        <dbReference type="ARBA" id="ARBA00022759"/>
    </source>
</evidence>
<dbReference type="InterPro" id="IPR041175">
    <property type="entry name" value="VLRF1/Vms1"/>
</dbReference>
<evidence type="ECO:0000259" key="12">
    <source>
        <dbReference type="PROSITE" id="PS52044"/>
    </source>
</evidence>
<evidence type="ECO:0000256" key="11">
    <source>
        <dbReference type="SAM" id="MobiDB-lite"/>
    </source>
</evidence>
<keyword evidence="8" id="KW-0040">ANK repeat</keyword>